<proteinExistence type="predicted"/>
<comment type="caution">
    <text evidence="1">The sequence shown here is derived from an EMBL/GenBank/DDBJ whole genome shotgun (WGS) entry which is preliminary data.</text>
</comment>
<accession>A0A832LY61</accession>
<gene>
    <name evidence="1" type="ORF">ENT73_07795</name>
</gene>
<name>A0A832LY61_9BACT</name>
<sequence>MERLMLEPIKAFKKPVLLEVEKHLGLGVKRPENYAFAQEVEVVPLTFSELLPISMYYPVVFGIAEGKIIYPFAVLGFRGKNIYLNEEGHFKVPEIPKIIKHYPFGVIRETEENREDWLILIDEACLSEDAEEKLFEANGEESEFMKKIKEELTELALDFAKAYQYAQELADLRLLKLLPEFVVNTKLGIHRFKNILIGDAEALKNISPERLYYLNTSGYLPILYSIYLSVRNFVLFDFLIC</sequence>
<evidence type="ECO:0008006" key="2">
    <source>
        <dbReference type="Google" id="ProtNLM"/>
    </source>
</evidence>
<dbReference type="AlphaFoldDB" id="A0A832LY61"/>
<dbReference type="InterPro" id="IPR010836">
    <property type="entry name" value="SapC"/>
</dbReference>
<dbReference type="Pfam" id="PF07277">
    <property type="entry name" value="SapC"/>
    <property type="match status" value="1"/>
</dbReference>
<reference evidence="1" key="1">
    <citation type="journal article" date="2020" name="mSystems">
        <title>Genome- and Community-Level Interaction Insights into Carbon Utilization and Element Cycling Functions of Hydrothermarchaeota in Hydrothermal Sediment.</title>
        <authorList>
            <person name="Zhou Z."/>
            <person name="Liu Y."/>
            <person name="Xu W."/>
            <person name="Pan J."/>
            <person name="Luo Z.H."/>
            <person name="Li M."/>
        </authorList>
    </citation>
    <scope>NUCLEOTIDE SEQUENCE [LARGE SCALE GENOMIC DNA]</scope>
    <source>
        <strain evidence="1">SpSt-605</strain>
    </source>
</reference>
<protein>
    <recommendedName>
        <fullName evidence="2">SapC family protein</fullName>
    </recommendedName>
</protein>
<organism evidence="1">
    <name type="scientific">Caldimicrobium thiodismutans</name>
    <dbReference type="NCBI Taxonomy" id="1653476"/>
    <lineage>
        <taxon>Bacteria</taxon>
        <taxon>Pseudomonadati</taxon>
        <taxon>Thermodesulfobacteriota</taxon>
        <taxon>Thermodesulfobacteria</taxon>
        <taxon>Thermodesulfobacteriales</taxon>
        <taxon>Thermodesulfobacteriaceae</taxon>
        <taxon>Caldimicrobium</taxon>
    </lineage>
</organism>
<evidence type="ECO:0000313" key="1">
    <source>
        <dbReference type="EMBL" id="HGV55960.1"/>
    </source>
</evidence>
<dbReference type="EMBL" id="DSZU01000144">
    <property type="protein sequence ID" value="HGV55960.1"/>
    <property type="molecule type" value="Genomic_DNA"/>
</dbReference>